<dbReference type="Proteomes" id="UP000198917">
    <property type="component" value="Unassembled WGS sequence"/>
</dbReference>
<dbReference type="NCBIfam" id="NF004766">
    <property type="entry name" value="PRK06102.1"/>
    <property type="match status" value="1"/>
</dbReference>
<evidence type="ECO:0000259" key="3">
    <source>
        <dbReference type="Pfam" id="PF01425"/>
    </source>
</evidence>
<dbReference type="EMBL" id="FNEW01000002">
    <property type="protein sequence ID" value="SDJ88555.1"/>
    <property type="molecule type" value="Genomic_DNA"/>
</dbReference>
<dbReference type="InterPro" id="IPR036928">
    <property type="entry name" value="AS_sf"/>
</dbReference>
<accession>A0A7Z7BP45</accession>
<dbReference type="InterPro" id="IPR023631">
    <property type="entry name" value="Amidase_dom"/>
</dbReference>
<dbReference type="AlphaFoldDB" id="A0A7Z7BP45"/>
<dbReference type="PANTHER" id="PTHR11895">
    <property type="entry name" value="TRANSAMIDASE"/>
    <property type="match status" value="1"/>
</dbReference>
<dbReference type="SUPFAM" id="SSF75304">
    <property type="entry name" value="Amidase signature (AS) enzymes"/>
    <property type="match status" value="1"/>
</dbReference>
<comment type="caution">
    <text evidence="4">The sequence shown here is derived from an EMBL/GenBank/DDBJ whole genome shotgun (WGS) entry which is preliminary data.</text>
</comment>
<dbReference type="Pfam" id="PF01425">
    <property type="entry name" value="Amidase"/>
    <property type="match status" value="1"/>
</dbReference>
<evidence type="ECO:0000313" key="4">
    <source>
        <dbReference type="EMBL" id="SDJ88555.1"/>
    </source>
</evidence>
<evidence type="ECO:0000256" key="1">
    <source>
        <dbReference type="ARBA" id="ARBA00003871"/>
    </source>
</evidence>
<name>A0A7Z7BP45_9HYPH</name>
<dbReference type="NCBIfam" id="NF005460">
    <property type="entry name" value="PRK07056.1"/>
    <property type="match status" value="1"/>
</dbReference>
<dbReference type="RefSeq" id="WP_080814281.1">
    <property type="nucleotide sequence ID" value="NZ_CP116684.1"/>
</dbReference>
<dbReference type="PROSITE" id="PS00571">
    <property type="entry name" value="AMIDASES"/>
    <property type="match status" value="1"/>
</dbReference>
<dbReference type="GO" id="GO:0016740">
    <property type="term" value="F:transferase activity"/>
    <property type="evidence" value="ECO:0007669"/>
    <property type="project" value="UniProtKB-KW"/>
</dbReference>
<organism evidence="4 5">
    <name type="scientific">Agrobacterium fabrum</name>
    <dbReference type="NCBI Taxonomy" id="1176649"/>
    <lineage>
        <taxon>Bacteria</taxon>
        <taxon>Pseudomonadati</taxon>
        <taxon>Pseudomonadota</taxon>
        <taxon>Alphaproteobacteria</taxon>
        <taxon>Hyphomicrobiales</taxon>
        <taxon>Rhizobiaceae</taxon>
        <taxon>Rhizobium/Agrobacterium group</taxon>
        <taxon>Agrobacterium</taxon>
        <taxon>Agrobacterium tumefaciens complex</taxon>
    </lineage>
</organism>
<dbReference type="PANTHER" id="PTHR11895:SF176">
    <property type="entry name" value="AMIDASE AMID-RELATED"/>
    <property type="match status" value="1"/>
</dbReference>
<proteinExistence type="predicted"/>
<dbReference type="InterPro" id="IPR000120">
    <property type="entry name" value="Amidase"/>
</dbReference>
<gene>
    <name evidence="4" type="ORF">SAMN05428983_3216</name>
</gene>
<dbReference type="InterPro" id="IPR020556">
    <property type="entry name" value="Amidase_CS"/>
</dbReference>
<evidence type="ECO:0000313" key="5">
    <source>
        <dbReference type="Proteomes" id="UP000198917"/>
    </source>
</evidence>
<comment type="function">
    <text evidence="1">Hydrolyzes indole-3-acetamide (IAM) into indole-3-acetic acid (IAA).</text>
</comment>
<feature type="domain" description="Amidase" evidence="3">
    <location>
        <begin position="26"/>
        <end position="440"/>
    </location>
</feature>
<protein>
    <recommendedName>
        <fullName evidence="2">Indoleacetamide hydrolase</fullName>
    </recommendedName>
</protein>
<dbReference type="Gene3D" id="3.90.1300.10">
    <property type="entry name" value="Amidase signature (AS) domain"/>
    <property type="match status" value="1"/>
</dbReference>
<evidence type="ECO:0000256" key="2">
    <source>
        <dbReference type="ARBA" id="ARBA00021874"/>
    </source>
</evidence>
<reference evidence="4 5" key="1">
    <citation type="submission" date="2016-10" db="EMBL/GenBank/DDBJ databases">
        <authorList>
            <person name="Varghese N."/>
            <person name="Submissions S."/>
        </authorList>
    </citation>
    <scope>NUCLEOTIDE SEQUENCE [LARGE SCALE GENOMIC DNA]</scope>
    <source>
        <strain evidence="4 5">PDC82</strain>
    </source>
</reference>
<keyword evidence="4" id="KW-0808">Transferase</keyword>
<sequence length="453" mass="47680">MAHRGKNIAQLSVLIQSGHLDPRALAEETLDAIGKEDDQAIFVSVTSARAMAEAESASKRIREGRSCGVLDGIPVAWKDLFDLEGMPTTAGSKILSDDAPASRDADVVAALKQAGMVSIGRTNMSEFAFSGLGINPHYGTPRNPLSTDGHRLPGGSSSGAGVVVAAGLVPVAIGTDTGGSVRIPAAFNGVVGYKASRGRYSMRGVYPLAKSLDSLGPLTRTVQDAVWVDAAMHGRTAADLARMPLSGVSLVMPETVVFDGIEPGVAAAFEQAVERLVRAGASVRRQAFPVFSELFDLIREKGALVTAEAFSLHKARLEGADAARMDPRVVVRTRLGANISMPDYIAIIEARDRMTAAFSAMISRDEILISPTLPHVAAKVAPLVENDDAFFAMNAKTLRNTQIGNFLDHCGVSIPCGTGEAGMPVGLLLSGLHGTDDRLLGVAMAAEEIIRDW</sequence>